<evidence type="ECO:0008006" key="3">
    <source>
        <dbReference type="Google" id="ProtNLM"/>
    </source>
</evidence>
<accession>A0A0B4DHZ8</accession>
<organism evidence="1 2">
    <name type="scientific">Chryseobacterium taiwanense</name>
    <dbReference type="NCBI Taxonomy" id="363331"/>
    <lineage>
        <taxon>Bacteria</taxon>
        <taxon>Pseudomonadati</taxon>
        <taxon>Bacteroidota</taxon>
        <taxon>Flavobacteriia</taxon>
        <taxon>Flavobacteriales</taxon>
        <taxon>Weeksellaceae</taxon>
        <taxon>Chryseobacterium group</taxon>
        <taxon>Chryseobacterium</taxon>
    </lineage>
</organism>
<dbReference type="AlphaFoldDB" id="A0A0B4DHZ8"/>
<comment type="caution">
    <text evidence="1">The sequence shown here is derived from an EMBL/GenBank/DDBJ whole genome shotgun (WGS) entry which is preliminary data.</text>
</comment>
<dbReference type="OrthoDB" id="1354489at2"/>
<proteinExistence type="predicted"/>
<name>A0A0B4DHZ8_9FLAO</name>
<gene>
    <name evidence="1" type="ORF">RM51_04910</name>
</gene>
<evidence type="ECO:0000313" key="1">
    <source>
        <dbReference type="EMBL" id="KIC64060.1"/>
    </source>
</evidence>
<protein>
    <recommendedName>
        <fullName evidence="3">RiboL-PSP-HEPN domain-containing protein</fullName>
    </recommendedName>
</protein>
<dbReference type="Proteomes" id="UP000031167">
    <property type="component" value="Unassembled WGS sequence"/>
</dbReference>
<reference evidence="1 2" key="1">
    <citation type="submission" date="2014-12" db="EMBL/GenBank/DDBJ databases">
        <title>Genome sequencing of Chryseobacterium taiwanense TPW19.</title>
        <authorList>
            <person name="Tan P.W."/>
            <person name="Chan K.-G."/>
        </authorList>
    </citation>
    <scope>NUCLEOTIDE SEQUENCE [LARGE SCALE GENOMIC DNA]</scope>
    <source>
        <strain evidence="1 2">TPW19</strain>
    </source>
</reference>
<dbReference type="RefSeq" id="WP_039365727.1">
    <property type="nucleotide sequence ID" value="NZ_JWTA01000004.1"/>
</dbReference>
<dbReference type="EMBL" id="JWTA01000004">
    <property type="protein sequence ID" value="KIC64060.1"/>
    <property type="molecule type" value="Genomic_DNA"/>
</dbReference>
<evidence type="ECO:0000313" key="2">
    <source>
        <dbReference type="Proteomes" id="UP000031167"/>
    </source>
</evidence>
<keyword evidence="2" id="KW-1185">Reference proteome</keyword>
<sequence length="175" mass="19972">MHSFKDLAFKSANFSLEMMKHAESKIIEDLQTNGSTVAVKNLQMIQVNKVIISIGIFSLFESMLQEGLQCQNGFEEAKKILINLGKNDLYDLFVDFNCAINVLKHGKGRSYDLLVNKYSSLPFRIKLPNEDFFNEGDVSEVATLIEVDDKFVLNCVKIIEDVSNEIRTIIPDFYY</sequence>